<accession>A0A345DCR6</accession>
<dbReference type="AlphaFoldDB" id="A0A345DCR6"/>
<evidence type="ECO:0000256" key="4">
    <source>
        <dbReference type="SAM" id="SignalP"/>
    </source>
</evidence>
<dbReference type="Gene3D" id="1.20.1420.20">
    <property type="entry name" value="M75 peptidase, HXXE motif"/>
    <property type="match status" value="1"/>
</dbReference>
<dbReference type="InterPro" id="IPR050894">
    <property type="entry name" value="EfeM/EfeO_iron_uptake"/>
</dbReference>
<feature type="domain" description="Imelysin-like" evidence="5">
    <location>
        <begin position="151"/>
        <end position="382"/>
    </location>
</feature>
<evidence type="ECO:0000256" key="2">
    <source>
        <dbReference type="ARBA" id="ARBA00005989"/>
    </source>
</evidence>
<evidence type="ECO:0000256" key="1">
    <source>
        <dbReference type="ARBA" id="ARBA00004418"/>
    </source>
</evidence>
<keyword evidence="3 4" id="KW-0732">Signal</keyword>
<dbReference type="Pfam" id="PF09375">
    <property type="entry name" value="Peptidase_M75"/>
    <property type="match status" value="1"/>
</dbReference>
<dbReference type="InterPro" id="IPR008972">
    <property type="entry name" value="Cupredoxin"/>
</dbReference>
<dbReference type="NCBIfam" id="NF041757">
    <property type="entry name" value="EfeO"/>
    <property type="match status" value="1"/>
</dbReference>
<comment type="subcellular location">
    <subcellularLocation>
        <location evidence="1">Periplasm</location>
    </subcellularLocation>
</comment>
<name>A0A345DCR6_9BURK</name>
<protein>
    <submittedName>
        <fullName evidence="7">Efem/EfeO family lipoprotein</fullName>
    </submittedName>
</protein>
<sequence>MVSNFKLIAASCLTLASFTLTACGEKASAPKPADKTAAPAAPAANPEVAVAVTDTACEPASLTVPAGKTTFIISNKSSRPLEFEILKGVLVIEERENIAPSFTQKLTTTLDAGDYDMICGLLSNPRSKLTVTPNANAQVAAIPVTQLEAPIAQYKAYVLDETKAFVEKTEVFVAAINAGDMNKAKALYASTRAHYERIEPIAELFSDLDGSIDARADAYKKVEKDPEFTGFHRLEYALWSEKSLKGMKPIADKLLSDVKALQTQIAGLNFPATKVVGGAGVLIEEVANGKISGEEERYSHTDLSDFDANMAGSKKIVDLFRPLIEKADPVLLKKTDDNFASVEAILSKYKQGDTWASYDKLTEADRKALAAPVTVLAEDLSKLRGLLGLN</sequence>
<dbReference type="Pfam" id="PF13473">
    <property type="entry name" value="Cupredoxin_1"/>
    <property type="match status" value="1"/>
</dbReference>
<organism evidence="7 8">
    <name type="scientific">Ephemeroptericola cinctiostellae</name>
    <dbReference type="NCBI Taxonomy" id="2268024"/>
    <lineage>
        <taxon>Bacteria</taxon>
        <taxon>Pseudomonadati</taxon>
        <taxon>Pseudomonadota</taxon>
        <taxon>Betaproteobacteria</taxon>
        <taxon>Burkholderiales</taxon>
        <taxon>Burkholderiaceae</taxon>
        <taxon>Ephemeroptericola</taxon>
    </lineage>
</organism>
<keyword evidence="7" id="KW-0449">Lipoprotein</keyword>
<dbReference type="RefSeq" id="WP_114564010.1">
    <property type="nucleotide sequence ID" value="NZ_CP031124.1"/>
</dbReference>
<evidence type="ECO:0000313" key="7">
    <source>
        <dbReference type="EMBL" id="AXF86154.1"/>
    </source>
</evidence>
<evidence type="ECO:0000313" key="8">
    <source>
        <dbReference type="Proteomes" id="UP000252182"/>
    </source>
</evidence>
<dbReference type="PROSITE" id="PS51257">
    <property type="entry name" value="PROKAR_LIPOPROTEIN"/>
    <property type="match status" value="1"/>
</dbReference>
<reference evidence="8" key="1">
    <citation type="submission" date="2018-07" db="EMBL/GenBank/DDBJ databases">
        <authorList>
            <person name="Kim H."/>
        </authorList>
    </citation>
    <scope>NUCLEOTIDE SEQUENCE [LARGE SCALE GENOMIC DNA]</scope>
    <source>
        <strain evidence="8">F02</strain>
    </source>
</reference>
<dbReference type="InterPro" id="IPR034981">
    <property type="entry name" value="Imelysin-like_EfeO/Algp7"/>
</dbReference>
<feature type="chain" id="PRO_5016558930" evidence="4">
    <location>
        <begin position="23"/>
        <end position="390"/>
    </location>
</feature>
<dbReference type="NCBIfam" id="NF007697">
    <property type="entry name" value="PRK10378.1"/>
    <property type="match status" value="1"/>
</dbReference>
<dbReference type="CDD" id="cd14656">
    <property type="entry name" value="Imelysin-like_EfeO"/>
    <property type="match status" value="1"/>
</dbReference>
<dbReference type="InterPro" id="IPR053377">
    <property type="entry name" value="Iron_uptake_EfeM/EfeO"/>
</dbReference>
<dbReference type="KEGG" id="hyf:DTO96_101895"/>
<keyword evidence="8" id="KW-1185">Reference proteome</keyword>
<dbReference type="PANTHER" id="PTHR39192:SF1">
    <property type="entry name" value="IRON UPTAKE SYSTEM COMPONENT EFEO"/>
    <property type="match status" value="1"/>
</dbReference>
<dbReference type="EMBL" id="CP031124">
    <property type="protein sequence ID" value="AXF86154.1"/>
    <property type="molecule type" value="Genomic_DNA"/>
</dbReference>
<dbReference type="SUPFAM" id="SSF49503">
    <property type="entry name" value="Cupredoxins"/>
    <property type="match status" value="1"/>
</dbReference>
<gene>
    <name evidence="7" type="ORF">DTO96_101895</name>
</gene>
<feature type="signal peptide" evidence="4">
    <location>
        <begin position="1"/>
        <end position="22"/>
    </location>
</feature>
<dbReference type="InterPro" id="IPR018976">
    <property type="entry name" value="Imelysin-like"/>
</dbReference>
<dbReference type="Proteomes" id="UP000252182">
    <property type="component" value="Chromosome"/>
</dbReference>
<feature type="domain" description="EfeO-type cupredoxin-like" evidence="6">
    <location>
        <begin position="38"/>
        <end position="131"/>
    </location>
</feature>
<evidence type="ECO:0000256" key="3">
    <source>
        <dbReference type="ARBA" id="ARBA00022729"/>
    </source>
</evidence>
<dbReference type="GO" id="GO:0042597">
    <property type="term" value="C:periplasmic space"/>
    <property type="evidence" value="ECO:0007669"/>
    <property type="project" value="UniProtKB-SubCell"/>
</dbReference>
<proteinExistence type="inferred from homology"/>
<dbReference type="OrthoDB" id="7348379at2"/>
<comment type="similarity">
    <text evidence="2">Belongs to the EfeM/EfeO family.</text>
</comment>
<evidence type="ECO:0000259" key="5">
    <source>
        <dbReference type="Pfam" id="PF09375"/>
    </source>
</evidence>
<dbReference type="InterPro" id="IPR028096">
    <property type="entry name" value="EfeO_Cupredoxin"/>
</dbReference>
<dbReference type="PANTHER" id="PTHR39192">
    <property type="entry name" value="IRON UPTAKE SYSTEM COMPONENT EFEO"/>
    <property type="match status" value="1"/>
</dbReference>
<evidence type="ECO:0000259" key="6">
    <source>
        <dbReference type="Pfam" id="PF13473"/>
    </source>
</evidence>
<dbReference type="Gene3D" id="2.60.40.420">
    <property type="entry name" value="Cupredoxins - blue copper proteins"/>
    <property type="match status" value="1"/>
</dbReference>
<dbReference type="InterPro" id="IPR038352">
    <property type="entry name" value="Imelysin_sf"/>
</dbReference>